<gene>
    <name evidence="1" type="ORF">UFOPK3789_00017</name>
</gene>
<name>A0A6J7JAA0_9ZZZZ</name>
<dbReference type="AlphaFoldDB" id="A0A6J7JAA0"/>
<evidence type="ECO:0000313" key="1">
    <source>
        <dbReference type="EMBL" id="CAB4940070.1"/>
    </source>
</evidence>
<sequence length="114" mass="12705">MTTIRANCPECGDVQLKVTDLTVRICSNDEQGSYMFDCPTCSTVVTKEASRRIVDLLTSSGVELQVWSLPAELSEPHFRGPQLSSDDLLSFHELLETSHWFGDLIEMVRSAPSQ</sequence>
<organism evidence="1">
    <name type="scientific">freshwater metagenome</name>
    <dbReference type="NCBI Taxonomy" id="449393"/>
    <lineage>
        <taxon>unclassified sequences</taxon>
        <taxon>metagenomes</taxon>
        <taxon>ecological metagenomes</taxon>
    </lineage>
</organism>
<accession>A0A6J7JAA0</accession>
<dbReference type="EMBL" id="CAFBNL010000001">
    <property type="protein sequence ID" value="CAB4940070.1"/>
    <property type="molecule type" value="Genomic_DNA"/>
</dbReference>
<reference evidence="1" key="1">
    <citation type="submission" date="2020-05" db="EMBL/GenBank/DDBJ databases">
        <authorList>
            <person name="Chiriac C."/>
            <person name="Salcher M."/>
            <person name="Ghai R."/>
            <person name="Kavagutti S V."/>
        </authorList>
    </citation>
    <scope>NUCLEOTIDE SEQUENCE</scope>
</reference>
<protein>
    <submittedName>
        <fullName evidence="1">Unannotated protein</fullName>
    </submittedName>
</protein>
<proteinExistence type="predicted"/>